<proteinExistence type="predicted"/>
<comment type="caution">
    <text evidence="1">The sequence shown here is derived from an EMBL/GenBank/DDBJ whole genome shotgun (WGS) entry which is preliminary data.</text>
</comment>
<sequence>METLFSFIWEISKEIIIHYIIKMIDKYLGDK</sequence>
<evidence type="ECO:0000313" key="2">
    <source>
        <dbReference type="Proteomes" id="UP000006271"/>
    </source>
</evidence>
<gene>
    <name evidence="1" type="ORF">HMPREF1060_00651</name>
</gene>
<protein>
    <submittedName>
        <fullName evidence="1">Uncharacterized protein</fullName>
    </submittedName>
</protein>
<organism evidence="1 2">
    <name type="scientific">Parabacteroides merdae CL03T12C32</name>
    <dbReference type="NCBI Taxonomy" id="999420"/>
    <lineage>
        <taxon>Bacteria</taxon>
        <taxon>Pseudomonadati</taxon>
        <taxon>Bacteroidota</taxon>
        <taxon>Bacteroidia</taxon>
        <taxon>Bacteroidales</taxon>
        <taxon>Tannerellaceae</taxon>
        <taxon>Parabacteroides</taxon>
    </lineage>
</organism>
<dbReference type="AlphaFoldDB" id="K6AJU7"/>
<accession>K6AJU7</accession>
<dbReference type="HOGENOM" id="CLU_3397803_0_0_10"/>
<reference evidence="1 2" key="1">
    <citation type="submission" date="2012-02" db="EMBL/GenBank/DDBJ databases">
        <title>The Genome Sequence of Parabacteroides merdae CL03T12C32.</title>
        <authorList>
            <consortium name="The Broad Institute Genome Sequencing Platform"/>
            <person name="Earl A."/>
            <person name="Ward D."/>
            <person name="Feldgarden M."/>
            <person name="Gevers D."/>
            <person name="Zitomersky N.L."/>
            <person name="Coyne M.J."/>
            <person name="Comstock L.E."/>
            <person name="Young S.K."/>
            <person name="Zeng Q."/>
            <person name="Gargeya S."/>
            <person name="Fitzgerald M."/>
            <person name="Haas B."/>
            <person name="Abouelleil A."/>
            <person name="Alvarado L."/>
            <person name="Arachchi H.M."/>
            <person name="Berlin A."/>
            <person name="Chapman S.B."/>
            <person name="Gearin G."/>
            <person name="Goldberg J."/>
            <person name="Griggs A."/>
            <person name="Gujja S."/>
            <person name="Hansen M."/>
            <person name="Heiman D."/>
            <person name="Howarth C."/>
            <person name="Larimer J."/>
            <person name="Lui A."/>
            <person name="MacDonald P.J.P."/>
            <person name="McCowen C."/>
            <person name="Montmayeur A."/>
            <person name="Murphy C."/>
            <person name="Neiman D."/>
            <person name="Pearson M."/>
            <person name="Priest M."/>
            <person name="Roberts A."/>
            <person name="Saif S."/>
            <person name="Shea T."/>
            <person name="Sisk P."/>
            <person name="Stolte C."/>
            <person name="Sykes S."/>
            <person name="Wortman J."/>
            <person name="Nusbaum C."/>
            <person name="Birren B."/>
        </authorList>
    </citation>
    <scope>NUCLEOTIDE SEQUENCE [LARGE SCALE GENOMIC DNA]</scope>
    <source>
        <strain evidence="1 2">CL03T12C32</strain>
    </source>
</reference>
<dbReference type="EMBL" id="AGZQ01000002">
    <property type="protein sequence ID" value="EKN16013.1"/>
    <property type="molecule type" value="Genomic_DNA"/>
</dbReference>
<dbReference type="Proteomes" id="UP000006271">
    <property type="component" value="Unassembled WGS sequence"/>
</dbReference>
<name>K6AJU7_9BACT</name>
<evidence type="ECO:0000313" key="1">
    <source>
        <dbReference type="EMBL" id="EKN16013.1"/>
    </source>
</evidence>